<accession>A0A433HHE4</accession>
<feature type="signal peptide" evidence="2">
    <location>
        <begin position="1"/>
        <end position="26"/>
    </location>
</feature>
<name>A0A433HHE4_9BACI</name>
<feature type="compositionally biased region" description="Polar residues" evidence="1">
    <location>
        <begin position="35"/>
        <end position="44"/>
    </location>
</feature>
<feature type="chain" id="PRO_5018983745" evidence="2">
    <location>
        <begin position="27"/>
        <end position="108"/>
    </location>
</feature>
<sequence>MIKKTIIAICTLFLMTIFATTLDAKALTFDKLPTRQTTKQSSVQVGEAEHGKGLVKPKKGKFHTYSLEVDNIGEDVLSAEIHMFRNEPNSMTKFSLFGCPGEKGHLSR</sequence>
<dbReference type="AlphaFoldDB" id="A0A433HHE4"/>
<dbReference type="RefSeq" id="WP_126865702.1">
    <property type="nucleotide sequence ID" value="NZ_JAUSTX010000015.1"/>
</dbReference>
<comment type="caution">
    <text evidence="3">The sequence shown here is derived from an EMBL/GenBank/DDBJ whole genome shotgun (WGS) entry which is preliminary data.</text>
</comment>
<proteinExistence type="predicted"/>
<reference evidence="3 4" key="1">
    <citation type="submission" date="2018-12" db="EMBL/GenBank/DDBJ databases">
        <title>Bacillus chawlae sp. nov., Bacillus glennii sp. nov., and Bacillus saganii sp. nov. Isolated from the Vehicle Assembly Building at Kennedy Space Center where the Viking Spacecraft were Assembled.</title>
        <authorList>
            <person name="Seuylemezian A."/>
            <person name="Vaishampayan P."/>
        </authorList>
    </citation>
    <scope>NUCLEOTIDE SEQUENCE [LARGE SCALE GENOMIC DNA]</scope>
    <source>
        <strain evidence="3 4">L5</strain>
    </source>
</reference>
<evidence type="ECO:0000256" key="1">
    <source>
        <dbReference type="SAM" id="MobiDB-lite"/>
    </source>
</evidence>
<protein>
    <submittedName>
        <fullName evidence="3">Uncharacterized protein</fullName>
    </submittedName>
</protein>
<organism evidence="3 4">
    <name type="scientific">Peribacillus cavernae</name>
    <dbReference type="NCBI Taxonomy" id="1674310"/>
    <lineage>
        <taxon>Bacteria</taxon>
        <taxon>Bacillati</taxon>
        <taxon>Bacillota</taxon>
        <taxon>Bacilli</taxon>
        <taxon>Bacillales</taxon>
        <taxon>Bacillaceae</taxon>
        <taxon>Peribacillus</taxon>
    </lineage>
</organism>
<evidence type="ECO:0000313" key="3">
    <source>
        <dbReference type="EMBL" id="RUQ27665.1"/>
    </source>
</evidence>
<feature type="region of interest" description="Disordered" evidence="1">
    <location>
        <begin position="35"/>
        <end position="57"/>
    </location>
</feature>
<keyword evidence="2" id="KW-0732">Signal</keyword>
<dbReference type="EMBL" id="RYZZ01000021">
    <property type="protein sequence ID" value="RUQ27665.1"/>
    <property type="molecule type" value="Genomic_DNA"/>
</dbReference>
<keyword evidence="4" id="KW-1185">Reference proteome</keyword>
<dbReference type="Proteomes" id="UP000267430">
    <property type="component" value="Unassembled WGS sequence"/>
</dbReference>
<dbReference type="OrthoDB" id="337762at2"/>
<evidence type="ECO:0000313" key="4">
    <source>
        <dbReference type="Proteomes" id="UP000267430"/>
    </source>
</evidence>
<evidence type="ECO:0000256" key="2">
    <source>
        <dbReference type="SAM" id="SignalP"/>
    </source>
</evidence>
<gene>
    <name evidence="3" type="ORF">ELQ35_15160</name>
</gene>